<dbReference type="InterPro" id="IPR009057">
    <property type="entry name" value="Homeodomain-like_sf"/>
</dbReference>
<evidence type="ECO:0000256" key="4">
    <source>
        <dbReference type="PROSITE-ProRule" id="PRU00335"/>
    </source>
</evidence>
<evidence type="ECO:0000256" key="2">
    <source>
        <dbReference type="ARBA" id="ARBA00023125"/>
    </source>
</evidence>
<dbReference type="Proteomes" id="UP001241848">
    <property type="component" value="Unassembled WGS sequence"/>
</dbReference>
<evidence type="ECO:0000256" key="1">
    <source>
        <dbReference type="ARBA" id="ARBA00023015"/>
    </source>
</evidence>
<protein>
    <submittedName>
        <fullName evidence="6">TetR/AcrR family transcriptional regulator</fullName>
    </submittedName>
</protein>
<dbReference type="Gene3D" id="1.10.10.60">
    <property type="entry name" value="Homeodomain-like"/>
    <property type="match status" value="1"/>
</dbReference>
<dbReference type="PROSITE" id="PS50977">
    <property type="entry name" value="HTH_TETR_2"/>
    <property type="match status" value="1"/>
</dbReference>
<evidence type="ECO:0000256" key="3">
    <source>
        <dbReference type="ARBA" id="ARBA00023163"/>
    </source>
</evidence>
<evidence type="ECO:0000313" key="6">
    <source>
        <dbReference type="EMBL" id="MDP4097797.1"/>
    </source>
</evidence>
<dbReference type="Pfam" id="PF00440">
    <property type="entry name" value="TetR_N"/>
    <property type="match status" value="1"/>
</dbReference>
<organism evidence="6 7">
    <name type="scientific">Paenibacillus zeirhizosphaerae</name>
    <dbReference type="NCBI Taxonomy" id="2987519"/>
    <lineage>
        <taxon>Bacteria</taxon>
        <taxon>Bacillati</taxon>
        <taxon>Bacillota</taxon>
        <taxon>Bacilli</taxon>
        <taxon>Bacillales</taxon>
        <taxon>Paenibacillaceae</taxon>
        <taxon>Paenibacillus</taxon>
    </lineage>
</organism>
<dbReference type="RefSeq" id="WP_305755374.1">
    <property type="nucleotide sequence ID" value="NZ_JAPCKK010000016.1"/>
</dbReference>
<evidence type="ECO:0000259" key="5">
    <source>
        <dbReference type="PROSITE" id="PS50977"/>
    </source>
</evidence>
<dbReference type="EMBL" id="JAPCKK010000016">
    <property type="protein sequence ID" value="MDP4097797.1"/>
    <property type="molecule type" value="Genomic_DNA"/>
</dbReference>
<comment type="caution">
    <text evidence="6">The sequence shown here is derived from an EMBL/GenBank/DDBJ whole genome shotgun (WGS) entry which is preliminary data.</text>
</comment>
<dbReference type="SUPFAM" id="SSF48498">
    <property type="entry name" value="Tetracyclin repressor-like, C-terminal domain"/>
    <property type="match status" value="1"/>
</dbReference>
<gene>
    <name evidence="6" type="ORF">OIN60_13555</name>
</gene>
<name>A0ABT9FTK7_9BACL</name>
<keyword evidence="7" id="KW-1185">Reference proteome</keyword>
<dbReference type="Gene3D" id="1.10.357.10">
    <property type="entry name" value="Tetracycline Repressor, domain 2"/>
    <property type="match status" value="1"/>
</dbReference>
<keyword evidence="2 4" id="KW-0238">DNA-binding</keyword>
<accession>A0ABT9FTK7</accession>
<keyword evidence="1" id="KW-0805">Transcription regulation</keyword>
<feature type="DNA-binding region" description="H-T-H motif" evidence="4">
    <location>
        <begin position="29"/>
        <end position="48"/>
    </location>
</feature>
<sequence length="193" mass="21928">MARHKEFDMTEVLDRAMDHFWRHGYDGTSMQELVHHVGIKAQSLYNAFGGKRDLYFAALKHYVNQGTVISTLEQTPSGKEAITNVFYELLADLDHPENRARGCFISNTCVELAPHDTEIAAFIERERIRMEDAYYLALTRARQQGDLGARYRDLRALARFLQNSHGGLMVTAKAATDMTVLKDIVSVTLSIFE</sequence>
<dbReference type="SUPFAM" id="SSF46689">
    <property type="entry name" value="Homeodomain-like"/>
    <property type="match status" value="1"/>
</dbReference>
<feature type="domain" description="HTH tetR-type" evidence="5">
    <location>
        <begin position="6"/>
        <end position="66"/>
    </location>
</feature>
<keyword evidence="3" id="KW-0804">Transcription</keyword>
<dbReference type="InterPro" id="IPR001647">
    <property type="entry name" value="HTH_TetR"/>
</dbReference>
<dbReference type="PANTHER" id="PTHR47506">
    <property type="entry name" value="TRANSCRIPTIONAL REGULATORY PROTEIN"/>
    <property type="match status" value="1"/>
</dbReference>
<dbReference type="PANTHER" id="PTHR47506:SF1">
    <property type="entry name" value="HTH-TYPE TRANSCRIPTIONAL REGULATOR YJDC"/>
    <property type="match status" value="1"/>
</dbReference>
<reference evidence="6 7" key="1">
    <citation type="submission" date="2022-10" db="EMBL/GenBank/DDBJ databases">
        <title>Paenibacillus description and whole genome data of maize root bacterial community.</title>
        <authorList>
            <person name="Marton D."/>
            <person name="Farkas M."/>
            <person name="Cserhati M."/>
        </authorList>
    </citation>
    <scope>NUCLEOTIDE SEQUENCE [LARGE SCALE GENOMIC DNA]</scope>
    <source>
        <strain evidence="6 7">P96</strain>
    </source>
</reference>
<evidence type="ECO:0000313" key="7">
    <source>
        <dbReference type="Proteomes" id="UP001241848"/>
    </source>
</evidence>
<dbReference type="InterPro" id="IPR036271">
    <property type="entry name" value="Tet_transcr_reg_TetR-rel_C_sf"/>
</dbReference>
<proteinExistence type="predicted"/>